<name>A0A6L2PLB5_COPFO</name>
<dbReference type="EMBL" id="BLKM01005019">
    <property type="protein sequence ID" value="GFG33124.1"/>
    <property type="molecule type" value="Genomic_DNA"/>
</dbReference>
<sequence length="543" mass="61796">AQTFHHAIPFVAHKRLTVVSPPAHTVRVRPSVILAEIDRINHKVRPSVAYQPVEDFFNSRSVVSFDDETKSIRAQTAALLKRIHEPLPRATKAFPISSTRYQEPPIPQRITSDAYIHRLLGPTHNVKQEIDTISHYDEPAKRFMGKGHLACVSFAGGRAFPRRKNLFSDDDRVRNDVQYLSHYKKNIDAAQNPQQASAGGKATDWYRNAAAYNPPARTKPISRFYRPTYISDENLLNYESPASPTKKTSSTRSQSQPVIETPSSTPRAQRQTSLKDDDDSEDRINRRKKKRQEEERLAEEKALEEQTEVETKREAARQAELARQEKLAQEAAIERQKELDRKAELARQAELERQEAERKAEEERQAELARQEAERKAEEERQAELARQEAERKAEEERQEAERKAEAERQAELERQEAERKAEEERQAEIQRQEELVKLEAETKKTDVTPVSENTPEALTEEEDIAPGVVGTEKPEAAPGVEEEVTPTETVASPGVAEDTGPEPVIEEPLSPEAQDKSTTDKIIEEVHDAGIPEEEEQEQEDE</sequence>
<evidence type="ECO:0000256" key="1">
    <source>
        <dbReference type="SAM" id="MobiDB-lite"/>
    </source>
</evidence>
<feature type="compositionally biased region" description="Basic and acidic residues" evidence="1">
    <location>
        <begin position="514"/>
        <end position="531"/>
    </location>
</feature>
<feature type="compositionally biased region" description="Polar residues" evidence="1">
    <location>
        <begin position="261"/>
        <end position="272"/>
    </location>
</feature>
<feature type="compositionally biased region" description="Acidic residues" evidence="1">
    <location>
        <begin position="532"/>
        <end position="543"/>
    </location>
</feature>
<evidence type="ECO:0000313" key="2">
    <source>
        <dbReference type="EMBL" id="GFG33124.1"/>
    </source>
</evidence>
<organism evidence="2 3">
    <name type="scientific">Coptotermes formosanus</name>
    <name type="common">Formosan subterranean termite</name>
    <dbReference type="NCBI Taxonomy" id="36987"/>
    <lineage>
        <taxon>Eukaryota</taxon>
        <taxon>Metazoa</taxon>
        <taxon>Ecdysozoa</taxon>
        <taxon>Arthropoda</taxon>
        <taxon>Hexapoda</taxon>
        <taxon>Insecta</taxon>
        <taxon>Pterygota</taxon>
        <taxon>Neoptera</taxon>
        <taxon>Polyneoptera</taxon>
        <taxon>Dictyoptera</taxon>
        <taxon>Blattodea</taxon>
        <taxon>Blattoidea</taxon>
        <taxon>Termitoidae</taxon>
        <taxon>Rhinotermitidae</taxon>
        <taxon>Coptotermes</taxon>
    </lineage>
</organism>
<feature type="compositionally biased region" description="Basic and acidic residues" evidence="1">
    <location>
        <begin position="291"/>
        <end position="447"/>
    </location>
</feature>
<reference evidence="3" key="1">
    <citation type="submission" date="2020-01" db="EMBL/GenBank/DDBJ databases">
        <title>Draft genome sequence of the Termite Coptotermes fromosanus.</title>
        <authorList>
            <person name="Itakura S."/>
            <person name="Yosikawa Y."/>
            <person name="Umezawa K."/>
        </authorList>
    </citation>
    <scope>NUCLEOTIDE SEQUENCE [LARGE SCALE GENOMIC DNA]</scope>
</reference>
<evidence type="ECO:0000313" key="3">
    <source>
        <dbReference type="Proteomes" id="UP000502823"/>
    </source>
</evidence>
<feature type="compositionally biased region" description="Low complexity" evidence="1">
    <location>
        <begin position="240"/>
        <end position="257"/>
    </location>
</feature>
<gene>
    <name evidence="2" type="ORF">Cfor_02115</name>
</gene>
<protein>
    <submittedName>
        <fullName evidence="2">Uncharacterized protein</fullName>
    </submittedName>
</protein>
<feature type="non-terminal residue" evidence="2">
    <location>
        <position position="1"/>
    </location>
</feature>
<dbReference type="AlphaFoldDB" id="A0A6L2PLB5"/>
<comment type="caution">
    <text evidence="2">The sequence shown here is derived from an EMBL/GenBank/DDBJ whole genome shotgun (WGS) entry which is preliminary data.</text>
</comment>
<accession>A0A6L2PLB5</accession>
<dbReference type="OrthoDB" id="8194914at2759"/>
<keyword evidence="3" id="KW-1185">Reference proteome</keyword>
<proteinExistence type="predicted"/>
<dbReference type="Proteomes" id="UP000502823">
    <property type="component" value="Unassembled WGS sequence"/>
</dbReference>
<dbReference type="InParanoid" id="A0A6L2PLB5"/>
<feature type="region of interest" description="Disordered" evidence="1">
    <location>
        <begin position="236"/>
        <end position="543"/>
    </location>
</feature>